<keyword evidence="3" id="KW-0808">Transferase</keyword>
<evidence type="ECO:0000313" key="12">
    <source>
        <dbReference type="EMBL" id="MAA21801.1"/>
    </source>
</evidence>
<dbReference type="PANTHER" id="PTHR37984:SF5">
    <property type="entry name" value="PROTEIN NYNRIN-LIKE"/>
    <property type="match status" value="1"/>
</dbReference>
<dbReference type="Pfam" id="PF00665">
    <property type="entry name" value="rve"/>
    <property type="match status" value="1"/>
</dbReference>
<evidence type="ECO:0000256" key="9">
    <source>
        <dbReference type="ARBA" id="ARBA00023268"/>
    </source>
</evidence>
<dbReference type="InterPro" id="IPR036397">
    <property type="entry name" value="RNaseH_sf"/>
</dbReference>
<dbReference type="InterPro" id="IPR043502">
    <property type="entry name" value="DNA/RNA_pol_sf"/>
</dbReference>
<dbReference type="SUPFAM" id="SSF56672">
    <property type="entry name" value="DNA/RNA polymerases"/>
    <property type="match status" value="1"/>
</dbReference>
<dbReference type="Gene3D" id="3.30.70.270">
    <property type="match status" value="2"/>
</dbReference>
<accession>A0A224Z4D3</accession>
<dbReference type="Gene3D" id="1.10.340.70">
    <property type="match status" value="1"/>
</dbReference>
<proteinExistence type="predicted"/>
<dbReference type="InterPro" id="IPR012337">
    <property type="entry name" value="RNaseH-like_sf"/>
</dbReference>
<dbReference type="InterPro" id="IPR043128">
    <property type="entry name" value="Rev_trsase/Diguanyl_cyclase"/>
</dbReference>
<dbReference type="EC" id="2.7.7.49" evidence="1"/>
<evidence type="ECO:0000259" key="10">
    <source>
        <dbReference type="PROSITE" id="PS50878"/>
    </source>
</evidence>
<dbReference type="Pfam" id="PF17921">
    <property type="entry name" value="Integrase_H2C2"/>
    <property type="match status" value="1"/>
</dbReference>
<feature type="domain" description="Integrase catalytic" evidence="11">
    <location>
        <begin position="525"/>
        <end position="700"/>
    </location>
</feature>
<keyword evidence="7" id="KW-0378">Hydrolase</keyword>
<dbReference type="Pfam" id="PF17919">
    <property type="entry name" value="RT_RNaseH_2"/>
    <property type="match status" value="1"/>
</dbReference>
<keyword evidence="2" id="KW-0645">Protease</keyword>
<protein>
    <recommendedName>
        <fullName evidence="1">RNA-directed DNA polymerase</fullName>
        <ecNumber evidence="1">2.7.7.49</ecNumber>
    </recommendedName>
</protein>
<dbReference type="Gene3D" id="3.30.420.10">
    <property type="entry name" value="Ribonuclease H-like superfamily/Ribonuclease H"/>
    <property type="match status" value="1"/>
</dbReference>
<dbReference type="Gene3D" id="3.10.10.10">
    <property type="entry name" value="HIV Type 1 Reverse Transcriptase, subunit A, domain 1"/>
    <property type="match status" value="1"/>
</dbReference>
<dbReference type="GO" id="GO:0008233">
    <property type="term" value="F:peptidase activity"/>
    <property type="evidence" value="ECO:0007669"/>
    <property type="project" value="UniProtKB-KW"/>
</dbReference>
<dbReference type="CDD" id="cd09274">
    <property type="entry name" value="RNase_HI_RT_Ty3"/>
    <property type="match status" value="1"/>
</dbReference>
<evidence type="ECO:0000256" key="2">
    <source>
        <dbReference type="ARBA" id="ARBA00022670"/>
    </source>
</evidence>
<dbReference type="GO" id="GO:0042575">
    <property type="term" value="C:DNA polymerase complex"/>
    <property type="evidence" value="ECO:0007669"/>
    <property type="project" value="UniProtKB-ARBA"/>
</dbReference>
<name>A0A224Z4D3_9ACAR</name>
<dbReference type="InterPro" id="IPR001584">
    <property type="entry name" value="Integrase_cat-core"/>
</dbReference>
<sequence>MLELGIIRPSSSSWASPLHLVPKKSGDWRPCGDYRSLNAKTIPDRYPLPNIQDFTSALHGTKVFSKIDLVKAFHQIPVAEEDIPKTAITTPFGLFEFLRMPFGLRNAAQTSQRFIDTVVRGLPFVFAYVDDLLVASSSHEEHLQHLRQLFGRLSANGIVVNTAKSEFGASSLDFLGHRLDSSGISPLPDKVQAIVEFPKPTSITKLRQFLGLVNFYRRFIRNCAALLEPLDHLLCGKHTETALPWNTAAEEAFKSIKHALAEAALLSHHNPSYPLALMTDASCSALGAVLQQKVNDQWQPLAFFSKRMTSAQRNYSVFGRELLAIFLAVRHFRHLLEGRSFTIFTDHKPLTYSIGRSDSLYTPREVRQLAFISEFSTDIRHISGVDNAPADALSRVDAITRSRSKTSTSTSFPFNLQDLAAAQSKDTELQHLREASTSLQLELVTFEDVPIICDTFTGTPRPFLTSPFQKKIFDAYHSLSHPGIRASQKLVSSRFVWPGMNANIRDWVRQCGSCQRAKVQRYPVPPSKPFLQPDERFAVVHIDIVGPLPPCQGYRYLLTCVDRFTRWPEATPMPDMTAATVAAAFVSTWISRFGCPTTIVSDRGRQFESCLFSELLKLLGTSRLRTASYHPQTNGLVERFHRHLKAALTAHGCPDKWVDRLPLTLLGIRSSFKEDLSCSTSELVYGTSLRLPADFFEESGSATQLTATEYVDQLRDVFRHIRPQPTRSQPRAAYIAQDLKAATHVFVRYGPVRASLQPHYLGPFRVLERWPANFVVDMNGTRDTIALERLKPAFSEAPALNCLAVPPSAGHADSFSPVFLPSPPRRHVHWDDTCTTEA</sequence>
<dbReference type="InterPro" id="IPR000477">
    <property type="entry name" value="RT_dom"/>
</dbReference>
<dbReference type="EMBL" id="GFPF01010655">
    <property type="protein sequence ID" value="MAA21801.1"/>
    <property type="molecule type" value="Transcribed_RNA"/>
</dbReference>
<organism evidence="12">
    <name type="scientific">Rhipicephalus zambeziensis</name>
    <dbReference type="NCBI Taxonomy" id="60191"/>
    <lineage>
        <taxon>Eukaryota</taxon>
        <taxon>Metazoa</taxon>
        <taxon>Ecdysozoa</taxon>
        <taxon>Arthropoda</taxon>
        <taxon>Chelicerata</taxon>
        <taxon>Arachnida</taxon>
        <taxon>Acari</taxon>
        <taxon>Parasitiformes</taxon>
        <taxon>Ixodida</taxon>
        <taxon>Ixodoidea</taxon>
        <taxon>Ixodidae</taxon>
        <taxon>Rhipicephalinae</taxon>
        <taxon>Rhipicephalus</taxon>
        <taxon>Rhipicephalus</taxon>
    </lineage>
</organism>
<dbReference type="Pfam" id="PF00078">
    <property type="entry name" value="RVT_1"/>
    <property type="match status" value="1"/>
</dbReference>
<dbReference type="InterPro" id="IPR041577">
    <property type="entry name" value="RT_RNaseH_2"/>
</dbReference>
<dbReference type="FunFam" id="3.30.420.10:FF:000032">
    <property type="entry name" value="Retrovirus-related Pol polyprotein from transposon 297-like Protein"/>
    <property type="match status" value="1"/>
</dbReference>
<dbReference type="GO" id="GO:0003964">
    <property type="term" value="F:RNA-directed DNA polymerase activity"/>
    <property type="evidence" value="ECO:0007669"/>
    <property type="project" value="UniProtKB-KW"/>
</dbReference>
<feature type="domain" description="Reverse transcriptase" evidence="10">
    <location>
        <begin position="2"/>
        <end position="179"/>
    </location>
</feature>
<dbReference type="PANTHER" id="PTHR37984">
    <property type="entry name" value="PROTEIN CBG26694"/>
    <property type="match status" value="1"/>
</dbReference>
<dbReference type="GO" id="GO:0004519">
    <property type="term" value="F:endonuclease activity"/>
    <property type="evidence" value="ECO:0007669"/>
    <property type="project" value="UniProtKB-KW"/>
</dbReference>
<keyword evidence="5" id="KW-0540">Nuclease</keyword>
<keyword evidence="6" id="KW-0255">Endonuclease</keyword>
<keyword evidence="8" id="KW-0695">RNA-directed DNA polymerase</keyword>
<dbReference type="PROSITE" id="PS50878">
    <property type="entry name" value="RT_POL"/>
    <property type="match status" value="1"/>
</dbReference>
<reference evidence="12" key="1">
    <citation type="journal article" date="2017" name="Parasit. Vectors">
        <title>Sialotranscriptomics of Rhipicephalus zambeziensis reveals intricate expression profiles of secretory proteins and suggests tight temporal transcriptional regulation during blood-feeding.</title>
        <authorList>
            <person name="de Castro M.H."/>
            <person name="de Klerk D."/>
            <person name="Pienaar R."/>
            <person name="Rees D.J.G."/>
            <person name="Mans B.J."/>
        </authorList>
    </citation>
    <scope>NUCLEOTIDE SEQUENCE</scope>
    <source>
        <tissue evidence="12">Salivary glands</tissue>
    </source>
</reference>
<dbReference type="FunFam" id="3.30.70.270:FF:000026">
    <property type="entry name" value="Transposon Ty3-G Gag-Pol polyprotein"/>
    <property type="match status" value="1"/>
</dbReference>
<dbReference type="PROSITE" id="PS50994">
    <property type="entry name" value="INTEGRASE"/>
    <property type="match status" value="1"/>
</dbReference>
<dbReference type="SUPFAM" id="SSF53098">
    <property type="entry name" value="Ribonuclease H-like"/>
    <property type="match status" value="1"/>
</dbReference>
<keyword evidence="4" id="KW-0548">Nucleotidyltransferase</keyword>
<dbReference type="GO" id="GO:0003676">
    <property type="term" value="F:nucleic acid binding"/>
    <property type="evidence" value="ECO:0007669"/>
    <property type="project" value="InterPro"/>
</dbReference>
<dbReference type="InterPro" id="IPR050951">
    <property type="entry name" value="Retrovirus_Pol_polyprotein"/>
</dbReference>
<evidence type="ECO:0000256" key="1">
    <source>
        <dbReference type="ARBA" id="ARBA00012493"/>
    </source>
</evidence>
<evidence type="ECO:0000256" key="5">
    <source>
        <dbReference type="ARBA" id="ARBA00022722"/>
    </source>
</evidence>
<dbReference type="FunFam" id="3.10.10.10:FF:000007">
    <property type="entry name" value="Retrovirus-related Pol polyprotein from transposon 17.6-like Protein"/>
    <property type="match status" value="1"/>
</dbReference>
<evidence type="ECO:0000256" key="8">
    <source>
        <dbReference type="ARBA" id="ARBA00022918"/>
    </source>
</evidence>
<evidence type="ECO:0000256" key="4">
    <source>
        <dbReference type="ARBA" id="ARBA00022695"/>
    </source>
</evidence>
<evidence type="ECO:0000256" key="6">
    <source>
        <dbReference type="ARBA" id="ARBA00022759"/>
    </source>
</evidence>
<dbReference type="CDD" id="cd01647">
    <property type="entry name" value="RT_LTR"/>
    <property type="match status" value="1"/>
</dbReference>
<evidence type="ECO:0000256" key="7">
    <source>
        <dbReference type="ARBA" id="ARBA00022801"/>
    </source>
</evidence>
<evidence type="ECO:0000256" key="3">
    <source>
        <dbReference type="ARBA" id="ARBA00022679"/>
    </source>
</evidence>
<dbReference type="AlphaFoldDB" id="A0A224Z4D3"/>
<dbReference type="GO" id="GO:0006508">
    <property type="term" value="P:proteolysis"/>
    <property type="evidence" value="ECO:0007669"/>
    <property type="project" value="UniProtKB-KW"/>
</dbReference>
<keyword evidence="9" id="KW-0511">Multifunctional enzyme</keyword>
<dbReference type="GO" id="GO:0015074">
    <property type="term" value="P:DNA integration"/>
    <property type="evidence" value="ECO:0007669"/>
    <property type="project" value="InterPro"/>
</dbReference>
<evidence type="ECO:0000259" key="11">
    <source>
        <dbReference type="PROSITE" id="PS50994"/>
    </source>
</evidence>
<dbReference type="InterPro" id="IPR041588">
    <property type="entry name" value="Integrase_H2C2"/>
</dbReference>